<dbReference type="AlphaFoldDB" id="A0A1S6U869"/>
<evidence type="ECO:0000313" key="2">
    <source>
        <dbReference type="Proteomes" id="UP000190868"/>
    </source>
</evidence>
<keyword evidence="2" id="KW-1185">Reference proteome</keyword>
<accession>A0A1S6U869</accession>
<evidence type="ECO:0000313" key="1">
    <source>
        <dbReference type="EMBL" id="AQW87880.1"/>
    </source>
</evidence>
<dbReference type="Proteomes" id="UP000190868">
    <property type="component" value="Chromosome"/>
</dbReference>
<sequence>MTPKEIMLSIKDKHTQSQDLNTIDFLKDVFKEYDNIKLLKLRAGFVSETQRIIEELDDVIDDSSIEVCNDFCGVFASASLINPLRTFNSVVNKAYITTVLNVITLHEQKEKYTKTLSTEEFEEIVVQIQESLEDEDEDIQEIVKTQIIEEVKQALLEHKIVGDKAYKKLNESLIAKFFIYKNKLKNIKSEKLKDSIKKLWDASAKYHDIYKKIVEMSGDAVKLIGFLS</sequence>
<protein>
    <submittedName>
        <fullName evidence="1">Uncharacterized protein</fullName>
    </submittedName>
</protein>
<dbReference type="RefSeq" id="WP_078422789.1">
    <property type="nucleotide sequence ID" value="NZ_CP017018.1"/>
</dbReference>
<name>A0A1S6U869_9BACT</name>
<organism evidence="1 2">
    <name type="scientific">Campylobacter pinnipediorum subsp. caledonicus</name>
    <dbReference type="NCBI Taxonomy" id="1874362"/>
    <lineage>
        <taxon>Bacteria</taxon>
        <taxon>Pseudomonadati</taxon>
        <taxon>Campylobacterota</taxon>
        <taxon>Epsilonproteobacteria</taxon>
        <taxon>Campylobacterales</taxon>
        <taxon>Campylobacteraceae</taxon>
        <taxon>Campylobacter</taxon>
    </lineage>
</organism>
<reference evidence="2" key="1">
    <citation type="submission" date="2016-09" db="EMBL/GenBank/DDBJ databases">
        <title>Comparative genomics of the Campylobacter concisus group.</title>
        <authorList>
            <person name="Miller W.G."/>
            <person name="Yee E."/>
            <person name="Chapman M.H."/>
            <person name="Huynh S."/>
            <person name="Bono J.L."/>
            <person name="On S.L.W."/>
            <person name="StLeger J."/>
            <person name="Foster G."/>
            <person name="Parker C.T."/>
        </authorList>
    </citation>
    <scope>NUCLEOTIDE SEQUENCE [LARGE SCALE GENOMIC DNA]</scope>
    <source>
        <strain evidence="2">RM18021</strain>
    </source>
</reference>
<proteinExistence type="predicted"/>
<dbReference type="KEGG" id="cpin:CPIN18020_0218"/>
<dbReference type="GeneID" id="56565858"/>
<dbReference type="EMBL" id="CP017258">
    <property type="protein sequence ID" value="AQW87880.1"/>
    <property type="molecule type" value="Genomic_DNA"/>
</dbReference>
<gene>
    <name evidence="1" type="ORF">CPIN18021_1081</name>
</gene>